<evidence type="ECO:0000256" key="2">
    <source>
        <dbReference type="ARBA" id="ARBA00004651"/>
    </source>
</evidence>
<keyword evidence="11 13" id="KW-0472">Membrane</keyword>
<name>A0ABS2G6Y2_9FIRM</name>
<evidence type="ECO:0000256" key="4">
    <source>
        <dbReference type="ARBA" id="ARBA00020268"/>
    </source>
</evidence>
<feature type="transmembrane region" description="Helical" evidence="13">
    <location>
        <begin position="226"/>
        <end position="246"/>
    </location>
</feature>
<keyword evidence="10" id="KW-0406">Ion transport</keyword>
<evidence type="ECO:0000256" key="1">
    <source>
        <dbReference type="ARBA" id="ARBA00003408"/>
    </source>
</evidence>
<dbReference type="CDD" id="cd13138">
    <property type="entry name" value="MATE_yoeA_like"/>
    <property type="match status" value="1"/>
</dbReference>
<keyword evidence="9 13" id="KW-1133">Transmembrane helix</keyword>
<dbReference type="PANTHER" id="PTHR43298">
    <property type="entry name" value="MULTIDRUG RESISTANCE PROTEIN NORM-RELATED"/>
    <property type="match status" value="1"/>
</dbReference>
<accession>A0ABS2G6Y2</accession>
<feature type="transmembrane region" description="Helical" evidence="13">
    <location>
        <begin position="53"/>
        <end position="76"/>
    </location>
</feature>
<evidence type="ECO:0000256" key="6">
    <source>
        <dbReference type="ARBA" id="ARBA00022449"/>
    </source>
</evidence>
<evidence type="ECO:0000256" key="3">
    <source>
        <dbReference type="ARBA" id="ARBA00010199"/>
    </source>
</evidence>
<evidence type="ECO:0000256" key="9">
    <source>
        <dbReference type="ARBA" id="ARBA00022989"/>
    </source>
</evidence>
<keyword evidence="6" id="KW-0050">Antiport</keyword>
<keyword evidence="5" id="KW-0813">Transport</keyword>
<evidence type="ECO:0000313" key="14">
    <source>
        <dbReference type="EMBL" id="MBM6877226.1"/>
    </source>
</evidence>
<comment type="caution">
    <text evidence="14">The sequence shown here is derived from an EMBL/GenBank/DDBJ whole genome shotgun (WGS) entry which is preliminary data.</text>
</comment>
<dbReference type="NCBIfam" id="TIGR00797">
    <property type="entry name" value="matE"/>
    <property type="match status" value="1"/>
</dbReference>
<evidence type="ECO:0000256" key="8">
    <source>
        <dbReference type="ARBA" id="ARBA00022692"/>
    </source>
</evidence>
<comment type="function">
    <text evidence="1">Multidrug efflux pump.</text>
</comment>
<feature type="transmembrane region" description="Helical" evidence="13">
    <location>
        <begin position="418"/>
        <end position="436"/>
    </location>
</feature>
<comment type="similarity">
    <text evidence="3">Belongs to the multi antimicrobial extrusion (MATE) (TC 2.A.66.1) family.</text>
</comment>
<keyword evidence="8 13" id="KW-0812">Transmembrane</keyword>
<dbReference type="EMBL" id="JACSNV010000004">
    <property type="protein sequence ID" value="MBM6877226.1"/>
    <property type="molecule type" value="Genomic_DNA"/>
</dbReference>
<feature type="transmembrane region" description="Helical" evidence="13">
    <location>
        <begin position="132"/>
        <end position="158"/>
    </location>
</feature>
<dbReference type="PIRSF" id="PIRSF006603">
    <property type="entry name" value="DinF"/>
    <property type="match status" value="1"/>
</dbReference>
<keyword evidence="15" id="KW-1185">Reference proteome</keyword>
<dbReference type="InterPro" id="IPR048279">
    <property type="entry name" value="MdtK-like"/>
</dbReference>
<reference evidence="14 15" key="1">
    <citation type="journal article" date="2021" name="Sci. Rep.">
        <title>The distribution of antibiotic resistance genes in chicken gut microbiota commensals.</title>
        <authorList>
            <person name="Juricova H."/>
            <person name="Matiasovicova J."/>
            <person name="Kubasova T."/>
            <person name="Cejkova D."/>
            <person name="Rychlik I."/>
        </authorList>
    </citation>
    <scope>NUCLEOTIDE SEQUENCE [LARGE SCALE GENOMIC DNA]</scope>
    <source>
        <strain evidence="14 15">An431b</strain>
    </source>
</reference>
<dbReference type="InterPro" id="IPR002528">
    <property type="entry name" value="MATE_fam"/>
</dbReference>
<dbReference type="RefSeq" id="WP_205133238.1">
    <property type="nucleotide sequence ID" value="NZ_JACSNT010000005.1"/>
</dbReference>
<gene>
    <name evidence="14" type="ORF">H9X83_03500</name>
</gene>
<dbReference type="Pfam" id="PF01554">
    <property type="entry name" value="MatE"/>
    <property type="match status" value="2"/>
</dbReference>
<organism evidence="14 15">
    <name type="scientific">Anaerotignum lactatifermentans</name>
    <dbReference type="NCBI Taxonomy" id="160404"/>
    <lineage>
        <taxon>Bacteria</taxon>
        <taxon>Bacillati</taxon>
        <taxon>Bacillota</taxon>
        <taxon>Clostridia</taxon>
        <taxon>Lachnospirales</taxon>
        <taxon>Anaerotignaceae</taxon>
        <taxon>Anaerotignum</taxon>
    </lineage>
</organism>
<feature type="transmembrane region" description="Helical" evidence="13">
    <location>
        <begin position="318"/>
        <end position="340"/>
    </location>
</feature>
<feature type="transmembrane region" description="Helical" evidence="13">
    <location>
        <begin position="385"/>
        <end position="406"/>
    </location>
</feature>
<feature type="transmembrane region" description="Helical" evidence="13">
    <location>
        <begin position="165"/>
        <end position="186"/>
    </location>
</feature>
<feature type="transmembrane region" description="Helical" evidence="13">
    <location>
        <begin position="352"/>
        <end position="373"/>
    </location>
</feature>
<protein>
    <recommendedName>
        <fullName evidence="4">Probable multidrug resistance protein NorM</fullName>
    </recommendedName>
    <alternativeName>
        <fullName evidence="12">Multidrug-efflux transporter</fullName>
    </alternativeName>
</protein>
<evidence type="ECO:0000256" key="11">
    <source>
        <dbReference type="ARBA" id="ARBA00023136"/>
    </source>
</evidence>
<comment type="subcellular location">
    <subcellularLocation>
        <location evidence="2">Cell membrane</location>
        <topology evidence="2">Multi-pass membrane protein</topology>
    </subcellularLocation>
</comment>
<evidence type="ECO:0000256" key="13">
    <source>
        <dbReference type="SAM" id="Phobius"/>
    </source>
</evidence>
<evidence type="ECO:0000256" key="12">
    <source>
        <dbReference type="ARBA" id="ARBA00031636"/>
    </source>
</evidence>
<sequence>MITDLTTGNTRKLLWAFSIPMLISVVFQQMYNIADSIIAGRFIGEDALAAIGASYPITMIFMAIAIGSSAGCAVVVSRLFGSKQYLHLKCAVSTIFITCAILSVILTVFGVWQGENMMRMLQTPDNIFQDGALYLHIYIYGFGFLFLYNVCTGIFTALGDSKTPLYFLIGSSLGNIALDLIFVIVFKMGVAGVAWATFAAQGISCILALISLFFKMRSRIHTNKPFPWFSFHLLGQVAVIAVPSILQQSFVSVGNLFIQTLVNSFGSAVIAGYSSAIKLNTFTVTCMTTLSNGLSSFTAQNVGAHKEERIWEGLKESLRMGVMVCLPFALVYLIFGRYAIGLFMDGESQTAIQTGVLFLRFVSPFYFVVMTKCMCDSVLRGTSSIAYFTTTTFTDLVLRVVLAYFFVKVMGMDSTGIWLSWPFGWAISAALSVWFYRRKPWQHHGPKPRRKLLAK</sequence>
<feature type="transmembrane region" description="Helical" evidence="13">
    <location>
        <begin position="12"/>
        <end position="33"/>
    </location>
</feature>
<evidence type="ECO:0000256" key="5">
    <source>
        <dbReference type="ARBA" id="ARBA00022448"/>
    </source>
</evidence>
<evidence type="ECO:0000256" key="10">
    <source>
        <dbReference type="ARBA" id="ARBA00023065"/>
    </source>
</evidence>
<dbReference type="Proteomes" id="UP000729290">
    <property type="component" value="Unassembled WGS sequence"/>
</dbReference>
<feature type="transmembrane region" description="Helical" evidence="13">
    <location>
        <begin position="88"/>
        <end position="112"/>
    </location>
</feature>
<dbReference type="PANTHER" id="PTHR43298:SF2">
    <property type="entry name" value="FMN_FAD EXPORTER YEEO-RELATED"/>
    <property type="match status" value="1"/>
</dbReference>
<keyword evidence="7" id="KW-1003">Cell membrane</keyword>
<dbReference type="InterPro" id="IPR050222">
    <property type="entry name" value="MATE_MdtK"/>
</dbReference>
<evidence type="ECO:0000256" key="7">
    <source>
        <dbReference type="ARBA" id="ARBA00022475"/>
    </source>
</evidence>
<proteinExistence type="inferred from homology"/>
<feature type="transmembrane region" description="Helical" evidence="13">
    <location>
        <begin position="252"/>
        <end position="273"/>
    </location>
</feature>
<evidence type="ECO:0000313" key="15">
    <source>
        <dbReference type="Proteomes" id="UP000729290"/>
    </source>
</evidence>
<feature type="transmembrane region" description="Helical" evidence="13">
    <location>
        <begin position="192"/>
        <end position="214"/>
    </location>
</feature>